<name>A0A8S3BDV0_9BILA</name>
<feature type="compositionally biased region" description="Polar residues" evidence="1">
    <location>
        <begin position="7"/>
        <end position="28"/>
    </location>
</feature>
<gene>
    <name evidence="2" type="ORF">BYL167_LOCUS31697</name>
    <name evidence="4" type="ORF">GIL414_LOCUS46903</name>
    <name evidence="3" type="ORF">SMN809_LOCUS40022</name>
</gene>
<dbReference type="EMBL" id="CAJOBH010056512">
    <property type="protein sequence ID" value="CAF4404437.1"/>
    <property type="molecule type" value="Genomic_DNA"/>
</dbReference>
<dbReference type="Proteomes" id="UP000681720">
    <property type="component" value="Unassembled WGS sequence"/>
</dbReference>
<feature type="non-terminal residue" evidence="4">
    <location>
        <position position="61"/>
    </location>
</feature>
<protein>
    <submittedName>
        <fullName evidence="4">Uncharacterized protein</fullName>
    </submittedName>
</protein>
<accession>A0A8S3BDV0</accession>
<proteinExistence type="predicted"/>
<evidence type="ECO:0000313" key="2">
    <source>
        <dbReference type="EMBL" id="CAF4404437.1"/>
    </source>
</evidence>
<evidence type="ECO:0000256" key="1">
    <source>
        <dbReference type="SAM" id="MobiDB-lite"/>
    </source>
</evidence>
<feature type="region of interest" description="Disordered" evidence="1">
    <location>
        <begin position="42"/>
        <end position="61"/>
    </location>
</feature>
<dbReference type="EMBL" id="CAJOBJ010148549">
    <property type="protein sequence ID" value="CAF4794835.1"/>
    <property type="molecule type" value="Genomic_DNA"/>
</dbReference>
<organism evidence="4 5">
    <name type="scientific">Rotaria magnacalcarata</name>
    <dbReference type="NCBI Taxonomy" id="392030"/>
    <lineage>
        <taxon>Eukaryota</taxon>
        <taxon>Metazoa</taxon>
        <taxon>Spiralia</taxon>
        <taxon>Gnathifera</taxon>
        <taxon>Rotifera</taxon>
        <taxon>Eurotatoria</taxon>
        <taxon>Bdelloidea</taxon>
        <taxon>Philodinida</taxon>
        <taxon>Philodinidae</taxon>
        <taxon>Rotaria</taxon>
    </lineage>
</organism>
<evidence type="ECO:0000313" key="4">
    <source>
        <dbReference type="EMBL" id="CAF4794835.1"/>
    </source>
</evidence>
<comment type="caution">
    <text evidence="4">The sequence shown here is derived from an EMBL/GenBank/DDBJ whole genome shotgun (WGS) entry which is preliminary data.</text>
</comment>
<sequence length="61" mass="6965">PLIQISPKLTNPDHTYQQDEPSEITSLDMTPKVFINNYERTPRVPLTATTNNQKSSKLRVP</sequence>
<evidence type="ECO:0000313" key="3">
    <source>
        <dbReference type="EMBL" id="CAF4624183.1"/>
    </source>
</evidence>
<feature type="non-terminal residue" evidence="4">
    <location>
        <position position="1"/>
    </location>
</feature>
<feature type="region of interest" description="Disordered" evidence="1">
    <location>
        <begin position="1"/>
        <end position="28"/>
    </location>
</feature>
<dbReference type="EMBL" id="CAJOBI010109050">
    <property type="protein sequence ID" value="CAF4624183.1"/>
    <property type="molecule type" value="Genomic_DNA"/>
</dbReference>
<reference evidence="4" key="1">
    <citation type="submission" date="2021-02" db="EMBL/GenBank/DDBJ databases">
        <authorList>
            <person name="Nowell W R."/>
        </authorList>
    </citation>
    <scope>NUCLEOTIDE SEQUENCE</scope>
</reference>
<evidence type="ECO:0000313" key="5">
    <source>
        <dbReference type="Proteomes" id="UP000681720"/>
    </source>
</evidence>
<dbReference type="AlphaFoldDB" id="A0A8S3BDV0"/>
<dbReference type="Proteomes" id="UP000681967">
    <property type="component" value="Unassembled WGS sequence"/>
</dbReference>
<dbReference type="Proteomes" id="UP000676336">
    <property type="component" value="Unassembled WGS sequence"/>
</dbReference>